<proteinExistence type="predicted"/>
<dbReference type="NCBIfam" id="TIGR03696">
    <property type="entry name" value="Rhs_assc_core"/>
    <property type="match status" value="1"/>
</dbReference>
<dbReference type="Gene3D" id="2.180.10.10">
    <property type="entry name" value="RHS repeat-associated core"/>
    <property type="match status" value="1"/>
</dbReference>
<dbReference type="OrthoDB" id="9815752at2"/>
<comment type="caution">
    <text evidence="1">The sequence shown here is derived from an EMBL/GenBank/DDBJ whole genome shotgun (WGS) entry which is preliminary data.</text>
</comment>
<sequence length="85" mass="10133">MPDKDGNLFWFGDYYGWGKLKSETNITETAHQLFRLQNQYADRETGLHYNFFRYYEPDADRFVNQEPIGLLGGENLYQFALNVQR</sequence>
<gene>
    <name evidence="1" type="ORF">EHV10_11835</name>
</gene>
<evidence type="ECO:0000313" key="1">
    <source>
        <dbReference type="EMBL" id="RRJ24479.1"/>
    </source>
</evidence>
<dbReference type="PANTHER" id="PTHR32305">
    <property type="match status" value="1"/>
</dbReference>
<reference evidence="1 2" key="1">
    <citation type="submission" date="2018-11" db="EMBL/GenBank/DDBJ databases">
        <title>Genome sequencing of Lachnoanaerobaculum sp. KCOM 2030 (= ChDC B114).</title>
        <authorList>
            <person name="Kook J.-K."/>
            <person name="Park S.-N."/>
            <person name="Lim Y.K."/>
        </authorList>
    </citation>
    <scope>NUCLEOTIDE SEQUENCE [LARGE SCALE GENOMIC DNA]</scope>
    <source>
        <strain evidence="1 2">KCOM 2030</strain>
    </source>
</reference>
<dbReference type="InterPro" id="IPR050708">
    <property type="entry name" value="T6SS_VgrG/RHS"/>
</dbReference>
<dbReference type="Proteomes" id="UP000272490">
    <property type="component" value="Unassembled WGS sequence"/>
</dbReference>
<organism evidence="1 2">
    <name type="scientific">Lachnoanaerobaculum gingivalis</name>
    <dbReference type="NCBI Taxonomy" id="2490855"/>
    <lineage>
        <taxon>Bacteria</taxon>
        <taxon>Bacillati</taxon>
        <taxon>Bacillota</taxon>
        <taxon>Clostridia</taxon>
        <taxon>Lachnospirales</taxon>
        <taxon>Lachnospiraceae</taxon>
        <taxon>Lachnoanaerobaculum</taxon>
    </lineage>
</organism>
<dbReference type="PRINTS" id="PR00394">
    <property type="entry name" value="RHSPROTEIN"/>
</dbReference>
<keyword evidence="2" id="KW-1185">Reference proteome</keyword>
<dbReference type="AlphaFoldDB" id="A0A3P3QVA4"/>
<protein>
    <submittedName>
        <fullName evidence="1">RHS repeat-associated core domain-containing protein</fullName>
    </submittedName>
</protein>
<evidence type="ECO:0000313" key="2">
    <source>
        <dbReference type="Proteomes" id="UP000272490"/>
    </source>
</evidence>
<dbReference type="PANTHER" id="PTHR32305:SF15">
    <property type="entry name" value="PROTEIN RHSA-RELATED"/>
    <property type="match status" value="1"/>
</dbReference>
<dbReference type="EMBL" id="RRCO01000006">
    <property type="protein sequence ID" value="RRJ24479.1"/>
    <property type="molecule type" value="Genomic_DNA"/>
</dbReference>
<dbReference type="InterPro" id="IPR022385">
    <property type="entry name" value="Rhs_assc_core"/>
</dbReference>
<name>A0A3P3QVA4_9FIRM</name>
<accession>A0A3P3QVA4</accession>